<accession>A0A139A4Q0</accession>
<organism evidence="2 3">
    <name type="scientific">Gonapodya prolifera (strain JEL478)</name>
    <name type="common">Monoblepharis prolifera</name>
    <dbReference type="NCBI Taxonomy" id="1344416"/>
    <lineage>
        <taxon>Eukaryota</taxon>
        <taxon>Fungi</taxon>
        <taxon>Fungi incertae sedis</taxon>
        <taxon>Chytridiomycota</taxon>
        <taxon>Chytridiomycota incertae sedis</taxon>
        <taxon>Monoblepharidomycetes</taxon>
        <taxon>Monoblepharidales</taxon>
        <taxon>Gonapodyaceae</taxon>
        <taxon>Gonapodya</taxon>
    </lineage>
</organism>
<evidence type="ECO:0000256" key="1">
    <source>
        <dbReference type="SAM" id="MobiDB-lite"/>
    </source>
</evidence>
<feature type="region of interest" description="Disordered" evidence="1">
    <location>
        <begin position="1"/>
        <end position="53"/>
    </location>
</feature>
<dbReference type="EMBL" id="KQ965803">
    <property type="protein sequence ID" value="KXS11363.1"/>
    <property type="molecule type" value="Genomic_DNA"/>
</dbReference>
<sequence>MRRRRPRNPASKGRSPHHNNPTTVSPRLPMPSGPTLPPRSSRGRTAMDLAKSM</sequence>
<gene>
    <name evidence="2" type="ORF">M427DRAFT_138310</name>
</gene>
<protein>
    <submittedName>
        <fullName evidence="2">Uncharacterized protein</fullName>
    </submittedName>
</protein>
<evidence type="ECO:0000313" key="2">
    <source>
        <dbReference type="EMBL" id="KXS11363.1"/>
    </source>
</evidence>
<dbReference type="AlphaFoldDB" id="A0A139A4Q0"/>
<evidence type="ECO:0000313" key="3">
    <source>
        <dbReference type="Proteomes" id="UP000070544"/>
    </source>
</evidence>
<dbReference type="Proteomes" id="UP000070544">
    <property type="component" value="Unassembled WGS sequence"/>
</dbReference>
<reference evidence="2 3" key="1">
    <citation type="journal article" date="2015" name="Genome Biol. Evol.">
        <title>Phylogenomic analyses indicate that early fungi evolved digesting cell walls of algal ancestors of land plants.</title>
        <authorList>
            <person name="Chang Y."/>
            <person name="Wang S."/>
            <person name="Sekimoto S."/>
            <person name="Aerts A.L."/>
            <person name="Choi C."/>
            <person name="Clum A."/>
            <person name="LaButti K.M."/>
            <person name="Lindquist E.A."/>
            <person name="Yee Ngan C."/>
            <person name="Ohm R.A."/>
            <person name="Salamov A.A."/>
            <person name="Grigoriev I.V."/>
            <person name="Spatafora J.W."/>
            <person name="Berbee M.L."/>
        </authorList>
    </citation>
    <scope>NUCLEOTIDE SEQUENCE [LARGE SCALE GENOMIC DNA]</scope>
    <source>
        <strain evidence="2 3">JEL478</strain>
    </source>
</reference>
<keyword evidence="3" id="KW-1185">Reference proteome</keyword>
<proteinExistence type="predicted"/>
<feature type="compositionally biased region" description="Pro residues" evidence="1">
    <location>
        <begin position="28"/>
        <end position="37"/>
    </location>
</feature>
<name>A0A139A4Q0_GONPJ</name>